<gene>
    <name evidence="2" type="ORF">MBJ925_LOCUS21424</name>
    <name evidence="3" type="ORF">SMN809_LOCUS59298</name>
</gene>
<reference evidence="2" key="1">
    <citation type="submission" date="2021-02" db="EMBL/GenBank/DDBJ databases">
        <authorList>
            <person name="Nowell W R."/>
        </authorList>
    </citation>
    <scope>NUCLEOTIDE SEQUENCE</scope>
</reference>
<evidence type="ECO:0000313" key="3">
    <source>
        <dbReference type="EMBL" id="CAF5052669.1"/>
    </source>
</evidence>
<evidence type="ECO:0000256" key="1">
    <source>
        <dbReference type="SAM" id="MobiDB-lite"/>
    </source>
</evidence>
<dbReference type="AlphaFoldDB" id="A0A816TFP4"/>
<feature type="non-terminal residue" evidence="2">
    <location>
        <position position="57"/>
    </location>
</feature>
<organism evidence="2 4">
    <name type="scientific">Rotaria magnacalcarata</name>
    <dbReference type="NCBI Taxonomy" id="392030"/>
    <lineage>
        <taxon>Eukaryota</taxon>
        <taxon>Metazoa</taxon>
        <taxon>Spiralia</taxon>
        <taxon>Gnathifera</taxon>
        <taxon>Rotifera</taxon>
        <taxon>Eurotatoria</taxon>
        <taxon>Bdelloidea</taxon>
        <taxon>Philodinida</taxon>
        <taxon>Philodinidae</taxon>
        <taxon>Rotaria</taxon>
    </lineage>
</organism>
<dbReference type="Proteomes" id="UP000663824">
    <property type="component" value="Unassembled WGS sequence"/>
</dbReference>
<proteinExistence type="predicted"/>
<feature type="compositionally biased region" description="Acidic residues" evidence="1">
    <location>
        <begin position="7"/>
        <end position="16"/>
    </location>
</feature>
<name>A0A816TFP4_9BILA</name>
<dbReference type="Proteomes" id="UP000676336">
    <property type="component" value="Unassembled WGS sequence"/>
</dbReference>
<sequence>MAYNNDYEIEISDDSEATTTTTTTDVESSSFRDKLATNIKEKKSVHPSQKDVVSSTN</sequence>
<dbReference type="EMBL" id="CAJOBI010225781">
    <property type="protein sequence ID" value="CAF5052669.1"/>
    <property type="molecule type" value="Genomic_DNA"/>
</dbReference>
<evidence type="ECO:0000313" key="2">
    <source>
        <dbReference type="EMBL" id="CAF2096070.1"/>
    </source>
</evidence>
<comment type="caution">
    <text evidence="2">The sequence shown here is derived from an EMBL/GenBank/DDBJ whole genome shotgun (WGS) entry which is preliminary data.</text>
</comment>
<feature type="compositionally biased region" description="Basic and acidic residues" evidence="1">
    <location>
        <begin position="30"/>
        <end position="44"/>
    </location>
</feature>
<accession>A0A816TFP4</accession>
<protein>
    <submittedName>
        <fullName evidence="2">Uncharacterized protein</fullName>
    </submittedName>
</protein>
<dbReference type="EMBL" id="CAJNRE010010798">
    <property type="protein sequence ID" value="CAF2096070.1"/>
    <property type="molecule type" value="Genomic_DNA"/>
</dbReference>
<feature type="region of interest" description="Disordered" evidence="1">
    <location>
        <begin position="1"/>
        <end position="57"/>
    </location>
</feature>
<evidence type="ECO:0000313" key="4">
    <source>
        <dbReference type="Proteomes" id="UP000663824"/>
    </source>
</evidence>